<organism evidence="1 2">
    <name type="scientific">Vitis vinifera</name>
    <name type="common">Grape</name>
    <dbReference type="NCBI Taxonomy" id="29760"/>
    <lineage>
        <taxon>Eukaryota</taxon>
        <taxon>Viridiplantae</taxon>
        <taxon>Streptophyta</taxon>
        <taxon>Embryophyta</taxon>
        <taxon>Tracheophyta</taxon>
        <taxon>Spermatophyta</taxon>
        <taxon>Magnoliopsida</taxon>
        <taxon>eudicotyledons</taxon>
        <taxon>Gunneridae</taxon>
        <taxon>Pentapetalae</taxon>
        <taxon>rosids</taxon>
        <taxon>Vitales</taxon>
        <taxon>Vitaceae</taxon>
        <taxon>Viteae</taxon>
        <taxon>Vitis</taxon>
    </lineage>
</organism>
<dbReference type="PaxDb" id="29760-VIT_10s0003g01910.t01"/>
<accession>F6HMD3</accession>
<dbReference type="InParanoid" id="F6HMD3"/>
<evidence type="ECO:0000313" key="1">
    <source>
        <dbReference type="EMBL" id="CCB55721.1"/>
    </source>
</evidence>
<keyword evidence="2" id="KW-1185">Reference proteome</keyword>
<reference evidence="2" key="1">
    <citation type="journal article" date="2007" name="Nature">
        <title>The grapevine genome sequence suggests ancestral hexaploidization in major angiosperm phyla.</title>
        <authorList>
            <consortium name="The French-Italian Public Consortium for Grapevine Genome Characterization."/>
            <person name="Jaillon O."/>
            <person name="Aury J.-M."/>
            <person name="Noel B."/>
            <person name="Policriti A."/>
            <person name="Clepet C."/>
            <person name="Casagrande A."/>
            <person name="Choisne N."/>
            <person name="Aubourg S."/>
            <person name="Vitulo N."/>
            <person name="Jubin C."/>
            <person name="Vezzi A."/>
            <person name="Legeai F."/>
            <person name="Hugueney P."/>
            <person name="Dasilva C."/>
            <person name="Horner D."/>
            <person name="Mica E."/>
            <person name="Jublot D."/>
            <person name="Poulain J."/>
            <person name="Bruyere C."/>
            <person name="Billault A."/>
            <person name="Segurens B."/>
            <person name="Gouyvenoux M."/>
            <person name="Ugarte E."/>
            <person name="Cattonaro F."/>
            <person name="Anthouard V."/>
            <person name="Vico V."/>
            <person name="Del Fabbro C."/>
            <person name="Alaux M."/>
            <person name="Di Gaspero G."/>
            <person name="Dumas V."/>
            <person name="Felice N."/>
            <person name="Paillard S."/>
            <person name="Juman I."/>
            <person name="Moroldo M."/>
            <person name="Scalabrin S."/>
            <person name="Canaguier A."/>
            <person name="Le Clainche I."/>
            <person name="Malacrida G."/>
            <person name="Durand E."/>
            <person name="Pesole G."/>
            <person name="Laucou V."/>
            <person name="Chatelet P."/>
            <person name="Merdinoglu D."/>
            <person name="Delledonne M."/>
            <person name="Pezzotti M."/>
            <person name="Lecharny A."/>
            <person name="Scarpelli C."/>
            <person name="Artiguenave F."/>
            <person name="Pe M.E."/>
            <person name="Valle G."/>
            <person name="Morgante M."/>
            <person name="Caboche M."/>
            <person name="Adam-Blondon A.-F."/>
            <person name="Weissenbach J."/>
            <person name="Quetier F."/>
            <person name="Wincker P."/>
        </authorList>
    </citation>
    <scope>NUCLEOTIDE SEQUENCE [LARGE SCALE GENOMIC DNA]</scope>
    <source>
        <strain evidence="2">cv. Pinot noir / PN40024</strain>
    </source>
</reference>
<dbReference type="EMBL" id="FN595992">
    <property type="protein sequence ID" value="CCB55721.1"/>
    <property type="molecule type" value="Genomic_DNA"/>
</dbReference>
<dbReference type="AlphaFoldDB" id="F6HMD3"/>
<protein>
    <submittedName>
        <fullName evidence="1">Uncharacterized protein</fullName>
    </submittedName>
</protein>
<dbReference type="HOGENOM" id="CLU_3176442_0_0_1"/>
<dbReference type="Proteomes" id="UP000009183">
    <property type="component" value="Chromosome 10"/>
</dbReference>
<evidence type="ECO:0000313" key="2">
    <source>
        <dbReference type="Proteomes" id="UP000009183"/>
    </source>
</evidence>
<gene>
    <name evidence="1" type="ordered locus">VIT_10s0003g01910</name>
</gene>
<name>F6HMD3_VITVI</name>
<dbReference type="STRING" id="29760.F6HMD3"/>
<sequence length="47" mass="5710">MNLTPHLLRVYIKSIFSRINFFMIVLDAQFGCEKMEEKQTKFRDLTR</sequence>
<proteinExistence type="predicted"/>